<organism evidence="1 2">
    <name type="scientific">Hygrophoropsis aurantiaca</name>
    <dbReference type="NCBI Taxonomy" id="72124"/>
    <lineage>
        <taxon>Eukaryota</taxon>
        <taxon>Fungi</taxon>
        <taxon>Dikarya</taxon>
        <taxon>Basidiomycota</taxon>
        <taxon>Agaricomycotina</taxon>
        <taxon>Agaricomycetes</taxon>
        <taxon>Agaricomycetidae</taxon>
        <taxon>Boletales</taxon>
        <taxon>Coniophorineae</taxon>
        <taxon>Hygrophoropsidaceae</taxon>
        <taxon>Hygrophoropsis</taxon>
    </lineage>
</organism>
<sequence length="173" mass="19332">MVQFSVMLFAMMLFAAATPALPLSITPPNSPDTPTPTTSLSPENLNLPVTFDPNRTRTLSAAKSKCTIIADYDVWAMQLFNDYGCNMHRGWERIDAYDPHVCIPATDPKNVPVVRSFAFSGNSPLTVRLYHNKDCKGKAYKEKSSSWGTLHWEVDNATTYEYNNMLGFKVSVT</sequence>
<comment type="caution">
    <text evidence="1">The sequence shown here is derived from an EMBL/GenBank/DDBJ whole genome shotgun (WGS) entry which is preliminary data.</text>
</comment>
<accession>A0ACB8AHI0</accession>
<dbReference type="Proteomes" id="UP000790377">
    <property type="component" value="Unassembled WGS sequence"/>
</dbReference>
<keyword evidence="2" id="KW-1185">Reference proteome</keyword>
<reference evidence="1" key="1">
    <citation type="journal article" date="2021" name="New Phytol.">
        <title>Evolutionary innovations through gain and loss of genes in the ectomycorrhizal Boletales.</title>
        <authorList>
            <person name="Wu G."/>
            <person name="Miyauchi S."/>
            <person name="Morin E."/>
            <person name="Kuo A."/>
            <person name="Drula E."/>
            <person name="Varga T."/>
            <person name="Kohler A."/>
            <person name="Feng B."/>
            <person name="Cao Y."/>
            <person name="Lipzen A."/>
            <person name="Daum C."/>
            <person name="Hundley H."/>
            <person name="Pangilinan J."/>
            <person name="Johnson J."/>
            <person name="Barry K."/>
            <person name="LaButti K."/>
            <person name="Ng V."/>
            <person name="Ahrendt S."/>
            <person name="Min B."/>
            <person name="Choi I.G."/>
            <person name="Park H."/>
            <person name="Plett J.M."/>
            <person name="Magnuson J."/>
            <person name="Spatafora J.W."/>
            <person name="Nagy L.G."/>
            <person name="Henrissat B."/>
            <person name="Grigoriev I.V."/>
            <person name="Yang Z.L."/>
            <person name="Xu J."/>
            <person name="Martin F.M."/>
        </authorList>
    </citation>
    <scope>NUCLEOTIDE SEQUENCE</scope>
    <source>
        <strain evidence="1">ATCC 28755</strain>
    </source>
</reference>
<proteinExistence type="predicted"/>
<evidence type="ECO:0000313" key="2">
    <source>
        <dbReference type="Proteomes" id="UP000790377"/>
    </source>
</evidence>
<name>A0ACB8AHI0_9AGAM</name>
<evidence type="ECO:0000313" key="1">
    <source>
        <dbReference type="EMBL" id="KAH7912438.1"/>
    </source>
</evidence>
<gene>
    <name evidence="1" type="ORF">BJ138DRAFT_1100262</name>
</gene>
<dbReference type="EMBL" id="MU267651">
    <property type="protein sequence ID" value="KAH7912438.1"/>
    <property type="molecule type" value="Genomic_DNA"/>
</dbReference>
<protein>
    <submittedName>
        <fullName evidence="1">Uncharacterized protein</fullName>
    </submittedName>
</protein>